<evidence type="ECO:0000256" key="5">
    <source>
        <dbReference type="ARBA" id="ARBA00022989"/>
    </source>
</evidence>
<feature type="domain" description="Acyltransferase 3" evidence="8">
    <location>
        <begin position="4"/>
        <end position="309"/>
    </location>
</feature>
<comment type="caution">
    <text evidence="9">The sequence shown here is derived from an EMBL/GenBank/DDBJ whole genome shotgun (WGS) entry which is preliminary data.</text>
</comment>
<keyword evidence="5 7" id="KW-1133">Transmembrane helix</keyword>
<organism evidence="9 10">
    <name type="scientific">Cereibacter changlensis</name>
    <dbReference type="NCBI Taxonomy" id="402884"/>
    <lineage>
        <taxon>Bacteria</taxon>
        <taxon>Pseudomonadati</taxon>
        <taxon>Pseudomonadota</taxon>
        <taxon>Alphaproteobacteria</taxon>
        <taxon>Rhodobacterales</taxon>
        <taxon>Paracoccaceae</taxon>
        <taxon>Cereibacter</taxon>
    </lineage>
</organism>
<feature type="transmembrane region" description="Helical" evidence="7">
    <location>
        <begin position="69"/>
        <end position="89"/>
    </location>
</feature>
<feature type="transmembrane region" description="Helical" evidence="7">
    <location>
        <begin position="262"/>
        <end position="281"/>
    </location>
</feature>
<reference evidence="9 10" key="1">
    <citation type="submission" date="2019-04" db="EMBL/GenBank/DDBJ databases">
        <title>Crypto-aerobic microbial life in anoxic (sulfidic) marine sediments.</title>
        <authorList>
            <person name="Bhattacharya S."/>
            <person name="Roy C."/>
            <person name="Mondal N."/>
            <person name="Sarkar J."/>
            <person name="Mandal S."/>
            <person name="Rameez M.J."/>
            <person name="Ghosh W."/>
        </authorList>
    </citation>
    <scope>NUCLEOTIDE SEQUENCE [LARGE SCALE GENOMIC DNA]</scope>
    <source>
        <strain evidence="9 10">SBBC</strain>
    </source>
</reference>
<feature type="transmembrane region" description="Helical" evidence="7">
    <location>
        <begin position="95"/>
        <end position="123"/>
    </location>
</feature>
<sequence length="319" mass="35605">MARNISLDLLKLVMAVMVVGLHGGFLSEVDQLASWLTVNGLFRIAVPVFLIINGYFFHDALTAGRHWAWLRRVGALYILWMTFYFAYWIDAPAPLLVVYLVFGWYHLWYLPGIFGAALLLVAINRIWPQRTAHTTAIVVTAVTAFVVGVAIQYAGNYSLFEGLAHRLANIDQSHRNFLLFAFPFFSAGYLLKNCSLIEHFSAKTLVAMSAIGLASIFTESLLNFRFPAIIGGLDNMFSLALLAPSLFMLSFHLPLKGEHAKTIALISSGVYFVHPFFLDVFRTAFNDPAPTPMTVVVAFCSVLASVALLMVHRRLPWIL</sequence>
<evidence type="ECO:0000313" key="10">
    <source>
        <dbReference type="Proteomes" id="UP000306340"/>
    </source>
</evidence>
<protein>
    <recommendedName>
        <fullName evidence="8">Acyltransferase 3 domain-containing protein</fullName>
    </recommendedName>
</protein>
<dbReference type="AlphaFoldDB" id="A0A4U0Z2L8"/>
<feature type="transmembrane region" description="Helical" evidence="7">
    <location>
        <begin position="204"/>
        <end position="224"/>
    </location>
</feature>
<dbReference type="InterPro" id="IPR002656">
    <property type="entry name" value="Acyl_transf_3_dom"/>
</dbReference>
<evidence type="ECO:0000313" key="9">
    <source>
        <dbReference type="EMBL" id="TKA97386.1"/>
    </source>
</evidence>
<dbReference type="PANTHER" id="PTHR40074:SF2">
    <property type="entry name" value="O-ACETYLTRANSFERASE WECH"/>
    <property type="match status" value="1"/>
</dbReference>
<feature type="transmembrane region" description="Helical" evidence="7">
    <location>
        <begin position="236"/>
        <end position="255"/>
    </location>
</feature>
<dbReference type="GO" id="GO:0009246">
    <property type="term" value="P:enterobacterial common antigen biosynthetic process"/>
    <property type="evidence" value="ECO:0007669"/>
    <property type="project" value="TreeGrafter"/>
</dbReference>
<evidence type="ECO:0000256" key="4">
    <source>
        <dbReference type="ARBA" id="ARBA00022692"/>
    </source>
</evidence>
<dbReference type="GO" id="GO:0005886">
    <property type="term" value="C:plasma membrane"/>
    <property type="evidence" value="ECO:0007669"/>
    <property type="project" value="UniProtKB-SubCell"/>
</dbReference>
<evidence type="ECO:0000256" key="6">
    <source>
        <dbReference type="ARBA" id="ARBA00023136"/>
    </source>
</evidence>
<name>A0A4U0Z2L8_9RHOB</name>
<dbReference type="Proteomes" id="UP000306340">
    <property type="component" value="Unassembled WGS sequence"/>
</dbReference>
<dbReference type="EMBL" id="SWAU01000041">
    <property type="protein sequence ID" value="TKA97386.1"/>
    <property type="molecule type" value="Genomic_DNA"/>
</dbReference>
<comment type="subcellular location">
    <subcellularLocation>
        <location evidence="1">Cell membrane</location>
        <topology evidence="1">Multi-pass membrane protein</topology>
    </subcellularLocation>
</comment>
<keyword evidence="4 7" id="KW-0812">Transmembrane</keyword>
<feature type="transmembrane region" description="Helical" evidence="7">
    <location>
        <begin position="135"/>
        <end position="154"/>
    </location>
</feature>
<feature type="transmembrane region" description="Helical" evidence="7">
    <location>
        <begin position="293"/>
        <end position="311"/>
    </location>
</feature>
<dbReference type="RefSeq" id="WP_136791819.1">
    <property type="nucleotide sequence ID" value="NZ_SWAU01000041.1"/>
</dbReference>
<feature type="transmembrane region" description="Helical" evidence="7">
    <location>
        <begin position="9"/>
        <end position="26"/>
    </location>
</feature>
<feature type="transmembrane region" description="Helical" evidence="7">
    <location>
        <begin position="32"/>
        <end position="57"/>
    </location>
</feature>
<dbReference type="PANTHER" id="PTHR40074">
    <property type="entry name" value="O-ACETYLTRANSFERASE WECH"/>
    <property type="match status" value="1"/>
</dbReference>
<evidence type="ECO:0000259" key="8">
    <source>
        <dbReference type="Pfam" id="PF01757"/>
    </source>
</evidence>
<evidence type="ECO:0000256" key="3">
    <source>
        <dbReference type="ARBA" id="ARBA00022475"/>
    </source>
</evidence>
<feature type="transmembrane region" description="Helical" evidence="7">
    <location>
        <begin position="174"/>
        <end position="192"/>
    </location>
</feature>
<dbReference type="Pfam" id="PF01757">
    <property type="entry name" value="Acyl_transf_3"/>
    <property type="match status" value="1"/>
</dbReference>
<gene>
    <name evidence="9" type="ORF">FAZ78_06435</name>
</gene>
<accession>A0A4U0Z2L8</accession>
<dbReference type="GO" id="GO:0016413">
    <property type="term" value="F:O-acetyltransferase activity"/>
    <property type="evidence" value="ECO:0007669"/>
    <property type="project" value="TreeGrafter"/>
</dbReference>
<keyword evidence="3" id="KW-1003">Cell membrane</keyword>
<evidence type="ECO:0000256" key="7">
    <source>
        <dbReference type="SAM" id="Phobius"/>
    </source>
</evidence>
<evidence type="ECO:0000256" key="1">
    <source>
        <dbReference type="ARBA" id="ARBA00004651"/>
    </source>
</evidence>
<keyword evidence="6 7" id="KW-0472">Membrane</keyword>
<comment type="similarity">
    <text evidence="2">Belongs to the acyltransferase 3 family.</text>
</comment>
<proteinExistence type="inferred from homology"/>
<evidence type="ECO:0000256" key="2">
    <source>
        <dbReference type="ARBA" id="ARBA00007400"/>
    </source>
</evidence>